<evidence type="ECO:0000313" key="2">
    <source>
        <dbReference type="EMBL" id="GIY31804.1"/>
    </source>
</evidence>
<gene>
    <name evidence="2" type="ORF">CEXT_343101</name>
</gene>
<protein>
    <submittedName>
        <fullName evidence="2">Uncharacterized protein</fullName>
    </submittedName>
</protein>
<keyword evidence="3" id="KW-1185">Reference proteome</keyword>
<sequence>MDRHQPTPPFVEFKGPLLTHKKKSFLLKNISEPPMRLAKPQTPPTKLEIGMKETNIKTSGLQRNKTRVILMQVRHSNGTRARLRPSFDLKQNELNEKPSLKRTINGGTKTIEGGCD</sequence>
<accession>A0AAV4SCU1</accession>
<evidence type="ECO:0000256" key="1">
    <source>
        <dbReference type="SAM" id="MobiDB-lite"/>
    </source>
</evidence>
<organism evidence="2 3">
    <name type="scientific">Caerostris extrusa</name>
    <name type="common">Bark spider</name>
    <name type="synonym">Caerostris bankana</name>
    <dbReference type="NCBI Taxonomy" id="172846"/>
    <lineage>
        <taxon>Eukaryota</taxon>
        <taxon>Metazoa</taxon>
        <taxon>Ecdysozoa</taxon>
        <taxon>Arthropoda</taxon>
        <taxon>Chelicerata</taxon>
        <taxon>Arachnida</taxon>
        <taxon>Araneae</taxon>
        <taxon>Araneomorphae</taxon>
        <taxon>Entelegynae</taxon>
        <taxon>Araneoidea</taxon>
        <taxon>Araneidae</taxon>
        <taxon>Caerostris</taxon>
    </lineage>
</organism>
<comment type="caution">
    <text evidence="2">The sequence shown here is derived from an EMBL/GenBank/DDBJ whole genome shotgun (WGS) entry which is preliminary data.</text>
</comment>
<proteinExistence type="predicted"/>
<name>A0AAV4SCU1_CAEEX</name>
<feature type="region of interest" description="Disordered" evidence="1">
    <location>
        <begin position="30"/>
        <end position="53"/>
    </location>
</feature>
<evidence type="ECO:0000313" key="3">
    <source>
        <dbReference type="Proteomes" id="UP001054945"/>
    </source>
</evidence>
<reference evidence="2 3" key="1">
    <citation type="submission" date="2021-06" db="EMBL/GenBank/DDBJ databases">
        <title>Caerostris extrusa draft genome.</title>
        <authorList>
            <person name="Kono N."/>
            <person name="Arakawa K."/>
        </authorList>
    </citation>
    <scope>NUCLEOTIDE SEQUENCE [LARGE SCALE GENOMIC DNA]</scope>
</reference>
<dbReference type="AlphaFoldDB" id="A0AAV4SCU1"/>
<dbReference type="Proteomes" id="UP001054945">
    <property type="component" value="Unassembled WGS sequence"/>
</dbReference>
<dbReference type="EMBL" id="BPLR01009425">
    <property type="protein sequence ID" value="GIY31804.1"/>
    <property type="molecule type" value="Genomic_DNA"/>
</dbReference>